<organism evidence="1 2">
    <name type="scientific">Tieghemostelium lacteum</name>
    <name type="common">Slime mold</name>
    <name type="synonym">Dictyostelium lacteum</name>
    <dbReference type="NCBI Taxonomy" id="361077"/>
    <lineage>
        <taxon>Eukaryota</taxon>
        <taxon>Amoebozoa</taxon>
        <taxon>Evosea</taxon>
        <taxon>Eumycetozoa</taxon>
        <taxon>Dictyostelia</taxon>
        <taxon>Dictyosteliales</taxon>
        <taxon>Raperosteliaceae</taxon>
        <taxon>Tieghemostelium</taxon>
    </lineage>
</organism>
<proteinExistence type="predicted"/>
<gene>
    <name evidence="1" type="ORF">DLAC_00812</name>
</gene>
<sequence length="550" mass="63764">MIDTVRLVCREWKEKVIGRLRLPLLQLSNNKELERCCKCLISRGVLARLTFYSGLDRDVVKKIPEHFHSLIWYQGIPRNIDNIKEFTFGDLSSLEVFNQQFSQFNFALDKLVMGLKSNEGFANTVQTILDSNSRGISRIHIDSNSYSIYNLESLCLLPNLTNLKLSQIIFEEKSIVTLITKLRLYQLHLHNVVLVERIYDQNGVGDLYKSLCVPNQTIQRLKWTVEEYEDNRPNIDNSITRLTKFFKCLVYVLNHNKSITYLKIKDAVIEVLPDDLASSFPLDQYPIHNDTIRKVKVLSDDYYPVYLAIEPYWKSKSSLEQIRNISIENFEKIRYYHPNLRHFKQILVGGPLSIHILSQGIYPVVKLHLSLNYELLKNLYQSLAHCSTIRHLTLSIIFPQGLVTPKSISNHLFHLLYMNHPSLEEYLIKDTGLCSTEWDPLELLNSVSVNRTLKIFTTHTIIDRQSQKFLLSVLIKGIIQLLSNNHTLEQITIPSVPLEIDVLSQQLLSQLSNALKSNSTIRIIRFSSIESRTLFNIFKDHRILTNINVL</sequence>
<comment type="caution">
    <text evidence="1">The sequence shown here is derived from an EMBL/GenBank/DDBJ whole genome shotgun (WGS) entry which is preliminary data.</text>
</comment>
<accession>A0A152A715</accession>
<evidence type="ECO:0000313" key="1">
    <source>
        <dbReference type="EMBL" id="KYR02019.1"/>
    </source>
</evidence>
<dbReference type="EMBL" id="LODT01000004">
    <property type="protein sequence ID" value="KYR02019.1"/>
    <property type="molecule type" value="Genomic_DNA"/>
</dbReference>
<keyword evidence="2" id="KW-1185">Reference proteome</keyword>
<dbReference type="InParanoid" id="A0A152A715"/>
<dbReference type="AlphaFoldDB" id="A0A152A715"/>
<dbReference type="Proteomes" id="UP000076078">
    <property type="component" value="Unassembled WGS sequence"/>
</dbReference>
<evidence type="ECO:0008006" key="3">
    <source>
        <dbReference type="Google" id="ProtNLM"/>
    </source>
</evidence>
<protein>
    <recommendedName>
        <fullName evidence="3">F-box domain-containing protein</fullName>
    </recommendedName>
</protein>
<reference evidence="1 2" key="1">
    <citation type="submission" date="2015-12" db="EMBL/GenBank/DDBJ databases">
        <title>Dictyostelia acquired genes for synthesis and detection of signals that induce cell-type specialization by lateral gene transfer from prokaryotes.</title>
        <authorList>
            <person name="Gloeckner G."/>
            <person name="Schaap P."/>
        </authorList>
    </citation>
    <scope>NUCLEOTIDE SEQUENCE [LARGE SCALE GENOMIC DNA]</scope>
    <source>
        <strain evidence="1 2">TK</strain>
    </source>
</reference>
<evidence type="ECO:0000313" key="2">
    <source>
        <dbReference type="Proteomes" id="UP000076078"/>
    </source>
</evidence>
<name>A0A152A715_TIELA</name>